<evidence type="ECO:0000313" key="8">
    <source>
        <dbReference type="EMBL" id="MYM75981.1"/>
    </source>
</evidence>
<protein>
    <submittedName>
        <fullName evidence="8">Peptidase S53</fullName>
    </submittedName>
</protein>
<keyword evidence="4" id="KW-0106">Calcium</keyword>
<dbReference type="RefSeq" id="WP_161052503.1">
    <property type="nucleotide sequence ID" value="NZ_WWCR01000057.1"/>
</dbReference>
<reference evidence="8 9" key="1">
    <citation type="submission" date="2019-12" db="EMBL/GenBank/DDBJ databases">
        <title>Novel species isolated from a subtropical stream in China.</title>
        <authorList>
            <person name="Lu H."/>
        </authorList>
    </citation>
    <scope>NUCLEOTIDE SEQUENCE [LARGE SCALE GENOMIC DNA]</scope>
    <source>
        <strain evidence="8 9">FT134W</strain>
    </source>
</reference>
<comment type="cofactor">
    <cofactor evidence="4">
        <name>Ca(2+)</name>
        <dbReference type="ChEBI" id="CHEBI:29108"/>
    </cofactor>
    <text evidence="4">Binds 1 Ca(2+) ion per subunit.</text>
</comment>
<accession>A0A7X4KIT8</accession>
<evidence type="ECO:0000256" key="6">
    <source>
        <dbReference type="SAM" id="SignalP"/>
    </source>
</evidence>
<feature type="binding site" evidence="4">
    <location>
        <position position="494"/>
    </location>
    <ligand>
        <name>Ca(2+)</name>
        <dbReference type="ChEBI" id="CHEBI:29108"/>
    </ligand>
</feature>
<dbReference type="CDD" id="cd04056">
    <property type="entry name" value="Peptidases_S53"/>
    <property type="match status" value="1"/>
</dbReference>
<dbReference type="Gene3D" id="3.40.50.200">
    <property type="entry name" value="Peptidase S8/S53 domain"/>
    <property type="match status" value="1"/>
</dbReference>
<keyword evidence="1 4" id="KW-0645">Protease</keyword>
<dbReference type="SUPFAM" id="SSF49313">
    <property type="entry name" value="Cadherin-like"/>
    <property type="match status" value="2"/>
</dbReference>
<feature type="active site" description="Charge relay system" evidence="4">
    <location>
        <position position="271"/>
    </location>
</feature>
<evidence type="ECO:0000256" key="3">
    <source>
        <dbReference type="ARBA" id="ARBA00022825"/>
    </source>
</evidence>
<dbReference type="Pfam" id="PF05345">
    <property type="entry name" value="He_PIG"/>
    <property type="match status" value="1"/>
</dbReference>
<dbReference type="GO" id="GO:0006508">
    <property type="term" value="P:proteolysis"/>
    <property type="evidence" value="ECO:0007669"/>
    <property type="project" value="UniProtKB-KW"/>
</dbReference>
<dbReference type="InterPro" id="IPR030400">
    <property type="entry name" value="Sedolisin_dom"/>
</dbReference>
<dbReference type="InterPro" id="IPR050819">
    <property type="entry name" value="Tripeptidyl-peptidase_I"/>
</dbReference>
<dbReference type="InterPro" id="IPR015919">
    <property type="entry name" value="Cadherin-like_sf"/>
</dbReference>
<dbReference type="GO" id="GO:0004252">
    <property type="term" value="F:serine-type endopeptidase activity"/>
    <property type="evidence" value="ECO:0007669"/>
    <property type="project" value="UniProtKB-UniRule"/>
</dbReference>
<dbReference type="PROSITE" id="PS51257">
    <property type="entry name" value="PROKAR_LIPOPROTEIN"/>
    <property type="match status" value="1"/>
</dbReference>
<feature type="binding site" evidence="4">
    <location>
        <position position="510"/>
    </location>
    <ligand>
        <name>Ca(2+)</name>
        <dbReference type="ChEBI" id="CHEBI:29108"/>
    </ligand>
</feature>
<feature type="binding site" evidence="4">
    <location>
        <position position="493"/>
    </location>
    <ligand>
        <name>Ca(2+)</name>
        <dbReference type="ChEBI" id="CHEBI:29108"/>
    </ligand>
</feature>
<dbReference type="InterPro" id="IPR036852">
    <property type="entry name" value="Peptidase_S8/S53_dom_sf"/>
</dbReference>
<dbReference type="InterPro" id="IPR023828">
    <property type="entry name" value="Peptidase_S8_Ser-AS"/>
</dbReference>
<dbReference type="GO" id="GO:0008240">
    <property type="term" value="F:tripeptidyl-peptidase activity"/>
    <property type="evidence" value="ECO:0007669"/>
    <property type="project" value="TreeGrafter"/>
</dbReference>
<feature type="active site" description="Charge relay system" evidence="4">
    <location>
        <position position="267"/>
    </location>
</feature>
<feature type="region of interest" description="Disordered" evidence="5">
    <location>
        <begin position="115"/>
        <end position="144"/>
    </location>
</feature>
<dbReference type="Proteomes" id="UP000469734">
    <property type="component" value="Unassembled WGS sequence"/>
</dbReference>
<dbReference type="SUPFAM" id="SSF52743">
    <property type="entry name" value="Subtilisin-like"/>
    <property type="match status" value="1"/>
</dbReference>
<keyword evidence="2 4" id="KW-0378">Hydrolase</keyword>
<gene>
    <name evidence="8" type="ORF">GTP56_27835</name>
</gene>
<keyword evidence="3 4" id="KW-0720">Serine protease</keyword>
<evidence type="ECO:0000313" key="9">
    <source>
        <dbReference type="Proteomes" id="UP000469734"/>
    </source>
</evidence>
<keyword evidence="4" id="KW-0479">Metal-binding</keyword>
<comment type="caution">
    <text evidence="8">The sequence shown here is derived from an EMBL/GenBank/DDBJ whole genome shotgun (WGS) entry which is preliminary data.</text>
</comment>
<dbReference type="Gene3D" id="2.60.40.10">
    <property type="entry name" value="Immunoglobulins"/>
    <property type="match status" value="2"/>
</dbReference>
<proteinExistence type="predicted"/>
<evidence type="ECO:0000259" key="7">
    <source>
        <dbReference type="PROSITE" id="PS51695"/>
    </source>
</evidence>
<feature type="signal peptide" evidence="6">
    <location>
        <begin position="1"/>
        <end position="25"/>
    </location>
</feature>
<organism evidence="8 9">
    <name type="scientific">Duganella margarita</name>
    <dbReference type="NCBI Taxonomy" id="2692170"/>
    <lineage>
        <taxon>Bacteria</taxon>
        <taxon>Pseudomonadati</taxon>
        <taxon>Pseudomonadota</taxon>
        <taxon>Betaproteobacteria</taxon>
        <taxon>Burkholderiales</taxon>
        <taxon>Oxalobacteraceae</taxon>
        <taxon>Telluria group</taxon>
        <taxon>Duganella</taxon>
    </lineage>
</organism>
<evidence type="ECO:0000256" key="2">
    <source>
        <dbReference type="ARBA" id="ARBA00022801"/>
    </source>
</evidence>
<dbReference type="InterPro" id="IPR013783">
    <property type="entry name" value="Ig-like_fold"/>
</dbReference>
<dbReference type="GO" id="GO:0005509">
    <property type="term" value="F:calcium ion binding"/>
    <property type="evidence" value="ECO:0007669"/>
    <property type="project" value="InterPro"/>
</dbReference>
<keyword evidence="6" id="KW-0732">Signal</keyword>
<dbReference type="PANTHER" id="PTHR14218">
    <property type="entry name" value="PROTEASE S8 TRIPEPTIDYL PEPTIDASE I CLN2"/>
    <property type="match status" value="1"/>
</dbReference>
<dbReference type="AlphaFoldDB" id="A0A7X4KIT8"/>
<name>A0A7X4KIT8_9BURK</name>
<feature type="binding site" evidence="4">
    <location>
        <position position="512"/>
    </location>
    <ligand>
        <name>Ca(2+)</name>
        <dbReference type="ChEBI" id="CHEBI:29108"/>
    </ligand>
</feature>
<dbReference type="GO" id="GO:0016020">
    <property type="term" value="C:membrane"/>
    <property type="evidence" value="ECO:0007669"/>
    <property type="project" value="InterPro"/>
</dbReference>
<dbReference type="PROSITE" id="PS51695">
    <property type="entry name" value="SEDOLISIN"/>
    <property type="match status" value="1"/>
</dbReference>
<dbReference type="PROSITE" id="PS00138">
    <property type="entry name" value="SUBTILASE_SER"/>
    <property type="match status" value="1"/>
</dbReference>
<dbReference type="PANTHER" id="PTHR14218:SF15">
    <property type="entry name" value="TRIPEPTIDYL-PEPTIDASE 1"/>
    <property type="match status" value="1"/>
</dbReference>
<evidence type="ECO:0000256" key="1">
    <source>
        <dbReference type="ARBA" id="ARBA00022670"/>
    </source>
</evidence>
<sequence length="724" mass="71053">MSLLSRHSRLAVPLTCIAALLSACGGSTDSTVNTAQLQAAPLATATTILQLDPATLPEADAQQLAVPAFHMAPVLLETPADASADAAAPASVHTQTVPTEFRGISSRRLTLQGLRQAQAARSQSTSSGSSSNDGSDSSATANTTAAPLATTTTVATYTPAQIRAAYGLPALPASFTGLTAAQAAQLGAGQTIYIVDAQHNPNVAAELSAFNTKFGLPACTTKAIAATASLPLASASSSTCELSVVYSSSAGGMTATAPAYDSGWATEIALDVQWAHATAPLARIVLIEASSSSYNNLLGGIKLANAMGPGIVSMSFGGSESSGTSSAESAFAATGMTYLAATGDSGAAVSWPSSSAKVLAVGGTTLTYTGGTRSEVVWSGTGGGVSAYVATPSYQSTAVPGMGSAVRRTVADVAFNADPNSGQYVAVIASGTSTVKWASVGGTSLATPQWAGLIAVSNALRAVNGKAALGAPHVALYTNISTVPGTYASTFADITKGSHGTCAACSGEVGYDQATGLGTPNATALLSSLSGLTVQTAPVVAAASISGKAGTALSFTVAVTASNAVTYTLSGAPSGMSISSAGVVSWATPVAGTYSVTVTAKDSKTGLSGQGVYTVTIAAATSTSTTTTTTTTAAGSGPVIKATTMSGVAGRALSGTISITDATSKSISVSISGAPLGMSFQVSGMQIVASWASPQTGSYTLKVVATDGNGASASLAVPVTVTAR</sequence>
<evidence type="ECO:0000256" key="4">
    <source>
        <dbReference type="PROSITE-ProRule" id="PRU01032"/>
    </source>
</evidence>
<evidence type="ECO:0000256" key="5">
    <source>
        <dbReference type="SAM" id="MobiDB-lite"/>
    </source>
</evidence>
<feature type="domain" description="Peptidase S53" evidence="7">
    <location>
        <begin position="156"/>
        <end position="532"/>
    </location>
</feature>
<feature type="active site" description="Charge relay system" evidence="4">
    <location>
        <position position="444"/>
    </location>
</feature>
<dbReference type="EMBL" id="WWCR01000057">
    <property type="protein sequence ID" value="MYM75981.1"/>
    <property type="molecule type" value="Genomic_DNA"/>
</dbReference>
<feature type="chain" id="PRO_5031513219" evidence="6">
    <location>
        <begin position="26"/>
        <end position="724"/>
    </location>
</feature>